<dbReference type="PANTHER" id="PTHR24114:SF2">
    <property type="entry name" value="F-BOX DOMAIN-CONTAINING PROTEIN-RELATED"/>
    <property type="match status" value="1"/>
</dbReference>
<dbReference type="InterPro" id="IPR052394">
    <property type="entry name" value="LRR-containing"/>
</dbReference>
<proteinExistence type="predicted"/>
<dbReference type="SUPFAM" id="SSF52047">
    <property type="entry name" value="RNI-like"/>
    <property type="match status" value="1"/>
</dbReference>
<evidence type="ECO:0000313" key="1">
    <source>
        <dbReference type="EMBL" id="KAG9064275.1"/>
    </source>
</evidence>
<evidence type="ECO:0000313" key="2">
    <source>
        <dbReference type="Proteomes" id="UP000707451"/>
    </source>
</evidence>
<dbReference type="Gene3D" id="3.80.10.10">
    <property type="entry name" value="Ribonuclease Inhibitor"/>
    <property type="match status" value="1"/>
</dbReference>
<organism evidence="1 2">
    <name type="scientific">Linnemannia hyalina</name>
    <dbReference type="NCBI Taxonomy" id="64524"/>
    <lineage>
        <taxon>Eukaryota</taxon>
        <taxon>Fungi</taxon>
        <taxon>Fungi incertae sedis</taxon>
        <taxon>Mucoromycota</taxon>
        <taxon>Mortierellomycotina</taxon>
        <taxon>Mortierellomycetes</taxon>
        <taxon>Mortierellales</taxon>
        <taxon>Mortierellaceae</taxon>
        <taxon>Linnemannia</taxon>
    </lineage>
</organism>
<comment type="caution">
    <text evidence="1">The sequence shown here is derived from an EMBL/GenBank/DDBJ whole genome shotgun (WGS) entry which is preliminary data.</text>
</comment>
<accession>A0A9P7XMY6</accession>
<dbReference type="InterPro" id="IPR001611">
    <property type="entry name" value="Leu-rich_rpt"/>
</dbReference>
<dbReference type="InterPro" id="IPR032675">
    <property type="entry name" value="LRR_dom_sf"/>
</dbReference>
<name>A0A9P7XMY6_9FUNG</name>
<dbReference type="Proteomes" id="UP000707451">
    <property type="component" value="Unassembled WGS sequence"/>
</dbReference>
<dbReference type="AlphaFoldDB" id="A0A9P7XMY6"/>
<protein>
    <recommendedName>
        <fullName evidence="3">RNI-like protein</fullName>
    </recommendedName>
</protein>
<dbReference type="Pfam" id="PF13516">
    <property type="entry name" value="LRR_6"/>
    <property type="match status" value="2"/>
</dbReference>
<dbReference type="SMART" id="SM00368">
    <property type="entry name" value="LRR_RI"/>
    <property type="match status" value="3"/>
</dbReference>
<gene>
    <name evidence="1" type="ORF">KI688_003463</name>
</gene>
<dbReference type="EMBL" id="JAHRHY010000014">
    <property type="protein sequence ID" value="KAG9064275.1"/>
    <property type="molecule type" value="Genomic_DNA"/>
</dbReference>
<keyword evidence="2" id="KW-1185">Reference proteome</keyword>
<reference evidence="1" key="1">
    <citation type="submission" date="2021-06" db="EMBL/GenBank/DDBJ databases">
        <title>Genome Sequence of Mortierella hyaline Strain SCG-10, a Cold-Adapted, Nitrate-Reducing Fungus Isolated from Soil in Minnesota, USA.</title>
        <authorList>
            <person name="Aldossari N."/>
        </authorList>
    </citation>
    <scope>NUCLEOTIDE SEQUENCE</scope>
    <source>
        <strain evidence="1">SCG-10</strain>
    </source>
</reference>
<sequence length="158" mass="16715">MRFAPELPAVLALKTSQSVERNKHLIRRLEIQNSAYEKDLSSTFARDKVIGSVLANSNLTTLITDRNSIGESEVQALSEALKTNSTLTTLGLKYNSIGDNGAAALSEALKTNSTLTTLGLNGNSIGPNGAVALSVALKTNSTLTDMGATLHDLLRMAN</sequence>
<evidence type="ECO:0008006" key="3">
    <source>
        <dbReference type="Google" id="ProtNLM"/>
    </source>
</evidence>
<dbReference type="PANTHER" id="PTHR24114">
    <property type="entry name" value="LEUCINE RICH REPEAT FAMILY PROTEIN"/>
    <property type="match status" value="1"/>
</dbReference>
<dbReference type="OrthoDB" id="120976at2759"/>